<proteinExistence type="predicted"/>
<keyword evidence="2" id="KW-0472">Membrane</keyword>
<keyword evidence="2" id="KW-1133">Transmembrane helix</keyword>
<dbReference type="GO" id="GO:0005886">
    <property type="term" value="C:plasma membrane"/>
    <property type="evidence" value="ECO:0007669"/>
    <property type="project" value="TreeGrafter"/>
</dbReference>
<evidence type="ECO:0000256" key="2">
    <source>
        <dbReference type="SAM" id="Phobius"/>
    </source>
</evidence>
<feature type="transmembrane region" description="Helical" evidence="2">
    <location>
        <begin position="418"/>
        <end position="438"/>
    </location>
</feature>
<feature type="transmembrane region" description="Helical" evidence="2">
    <location>
        <begin position="480"/>
        <end position="503"/>
    </location>
</feature>
<reference evidence="3 4" key="1">
    <citation type="submission" date="2020-10" db="EMBL/GenBank/DDBJ databases">
        <title>Genome sequencing of Massilia sp. LPB0304.</title>
        <authorList>
            <person name="Kim J."/>
        </authorList>
    </citation>
    <scope>NUCLEOTIDE SEQUENCE [LARGE SCALE GENOMIC DNA]</scope>
    <source>
        <strain evidence="3 4">LPB0304</strain>
    </source>
</reference>
<dbReference type="SUPFAM" id="SSF56954">
    <property type="entry name" value="Outer membrane efflux proteins (OEP)"/>
    <property type="match status" value="1"/>
</dbReference>
<evidence type="ECO:0000313" key="3">
    <source>
        <dbReference type="EMBL" id="QOL50963.1"/>
    </source>
</evidence>
<gene>
    <name evidence="3" type="ORF">LPB04_06670</name>
</gene>
<feature type="transmembrane region" description="Helical" evidence="2">
    <location>
        <begin position="20"/>
        <end position="40"/>
    </location>
</feature>
<dbReference type="RefSeq" id="WP_193687947.1">
    <property type="nucleotide sequence ID" value="NZ_CP062941.1"/>
</dbReference>
<dbReference type="EMBL" id="CP062941">
    <property type="protein sequence ID" value="QOL50963.1"/>
    <property type="molecule type" value="Genomic_DNA"/>
</dbReference>
<dbReference type="InterPro" id="IPR050445">
    <property type="entry name" value="Bact_polysacc_biosynth/exp"/>
</dbReference>
<dbReference type="GO" id="GO:0004713">
    <property type="term" value="F:protein tyrosine kinase activity"/>
    <property type="evidence" value="ECO:0007669"/>
    <property type="project" value="TreeGrafter"/>
</dbReference>
<dbReference type="PANTHER" id="PTHR32309">
    <property type="entry name" value="TYROSINE-PROTEIN KINASE"/>
    <property type="match status" value="1"/>
</dbReference>
<dbReference type="InterPro" id="IPR014345">
    <property type="entry name" value="XrtA_polysacc_chain"/>
</dbReference>
<evidence type="ECO:0000313" key="4">
    <source>
        <dbReference type="Proteomes" id="UP000593875"/>
    </source>
</evidence>
<dbReference type="Proteomes" id="UP000593875">
    <property type="component" value="Chromosome"/>
</dbReference>
<organism evidence="3 4">
    <name type="scientific">Massilia litorea</name>
    <dbReference type="NCBI Taxonomy" id="2769491"/>
    <lineage>
        <taxon>Bacteria</taxon>
        <taxon>Pseudomonadati</taxon>
        <taxon>Pseudomonadota</taxon>
        <taxon>Betaproteobacteria</taxon>
        <taxon>Burkholderiales</taxon>
        <taxon>Oxalobacteraceae</taxon>
        <taxon>Telluria group</taxon>
        <taxon>Massilia</taxon>
    </lineage>
</organism>
<keyword evidence="4" id="KW-1185">Reference proteome</keyword>
<feature type="coiled-coil region" evidence="1">
    <location>
        <begin position="283"/>
        <end position="367"/>
    </location>
</feature>
<dbReference type="KEGG" id="mlir:LPB04_06670"/>
<sequence>MAEITALILNFLKALGKYRWHAVSIAWLVALIGWAIVLKLPNQYETSARVYVDTQSILKPLLQGMTTLPNLDQQVMFMRQTLISRPNIEKVMRDTDLDVKATSSAEKEKMIDELMTKIKIAGTERDDIYTISYTSTDAKLGKDVVQSLLTIFVEGSFGGKKQDSDKAVQFIDDQIKGYETKLAAAENALKEFKLKNMGLLPREGGDWSARVAAANDALSQARLELAEAEQSRNAIRRRMSGGGGTAEGGSGGMVDPETESRLAAAQKNLDTLRLQYTEEHPDIIATKRLVEQLQARKKEEMKKGRPDPSVAASPMMQQLSVSLSDAESRVAALRARVGEYQARVTTLRNQSQTAPEVEAQLVQLNRDYTVNRENYQQLLQRREQAKLSGDLSSATDMLTFRVVEPPLAATKPSGPNRIALFSGVFVFALVAGLVGAFMMSQVRPTFLSHAALREVTGVPVLGSINMHWTDSQKVLRKRRLLGVGVAVLLLIVAYAVGVATMLARASA</sequence>
<feature type="coiled-coil region" evidence="1">
    <location>
        <begin position="168"/>
        <end position="238"/>
    </location>
</feature>
<protein>
    <submittedName>
        <fullName evidence="3">Chain length-determining protein</fullName>
    </submittedName>
</protein>
<keyword evidence="1" id="KW-0175">Coiled coil</keyword>
<dbReference type="AlphaFoldDB" id="A0A7L9U7D6"/>
<dbReference type="PANTHER" id="PTHR32309:SF13">
    <property type="entry name" value="FERRIC ENTEROBACTIN TRANSPORT PROTEIN FEPE"/>
    <property type="match status" value="1"/>
</dbReference>
<name>A0A7L9U7D6_9BURK</name>
<evidence type="ECO:0000256" key="1">
    <source>
        <dbReference type="SAM" id="Coils"/>
    </source>
</evidence>
<dbReference type="NCBIfam" id="TIGR03007">
    <property type="entry name" value="pepcterm_ChnLen"/>
    <property type="match status" value="1"/>
</dbReference>
<keyword evidence="2" id="KW-0812">Transmembrane</keyword>
<accession>A0A7L9U7D6</accession>